<evidence type="ECO:0000256" key="1">
    <source>
        <dbReference type="ARBA" id="ARBA00022553"/>
    </source>
</evidence>
<keyword evidence="5" id="KW-1185">Reference proteome</keyword>
<protein>
    <recommendedName>
        <fullName evidence="3">Response regulatory domain-containing protein</fullName>
    </recommendedName>
</protein>
<dbReference type="EMBL" id="AP027272">
    <property type="protein sequence ID" value="BDX05772.1"/>
    <property type="molecule type" value="Genomic_DNA"/>
</dbReference>
<dbReference type="Proteomes" id="UP001333710">
    <property type="component" value="Chromosome"/>
</dbReference>
<dbReference type="SMART" id="SM00448">
    <property type="entry name" value="REC"/>
    <property type="match status" value="1"/>
</dbReference>
<feature type="domain" description="Response regulatory" evidence="3">
    <location>
        <begin position="8"/>
        <end position="125"/>
    </location>
</feature>
<dbReference type="GO" id="GO:0000160">
    <property type="term" value="P:phosphorelay signal transduction system"/>
    <property type="evidence" value="ECO:0007669"/>
    <property type="project" value="InterPro"/>
</dbReference>
<dbReference type="PROSITE" id="PS50110">
    <property type="entry name" value="RESPONSE_REGULATORY"/>
    <property type="match status" value="1"/>
</dbReference>
<dbReference type="SUPFAM" id="SSF52172">
    <property type="entry name" value="CheY-like"/>
    <property type="match status" value="1"/>
</dbReference>
<evidence type="ECO:0000313" key="4">
    <source>
        <dbReference type="EMBL" id="BDX05772.1"/>
    </source>
</evidence>
<dbReference type="PANTHER" id="PTHR44591">
    <property type="entry name" value="STRESS RESPONSE REGULATOR PROTEIN 1"/>
    <property type="match status" value="1"/>
</dbReference>
<dbReference type="AlphaFoldDB" id="A0AA48HNI2"/>
<sequence length="514" mass="57563">MQIVNPGPVLVVEKSGMMMSVIVTLLHELRFDNIVRVIDANSALEKLETIHFTLVICDWYDKSNDMLNLIHHIRNSPRSTEVPIVMVSGIIDHADVEQAIALGITEYIVKPFTLELFEEKVQHAMASSSANPKRIRKVQPEDATEFTSKVVLCVENKDWQRVSLSVLQHLEVECTTTLANAIVAIKKDKQFDVVIIDESGASHNREDMQSLLKLVQLGQVDIILLSDNTNKLHRDSIKKLGIKHVVNPVIYAEDLVTNIEMMSKLKQAMLHINRTVRKAELKKRQNTELQSLLTGSVKQRASNINSLSEQLTSKSKGSQFVANLAKEIKSDAITIDSYTDALNAMASQDSNIVVPTKEGMRMANTIATARTIFAKELAERDITIEFEEQELLSFQANPILFNSLFMFICKSLIVEIVYSDILHITASPSENTDEILVTISAKIAGFPKLTYLAERVSPKQDGTISIIYKEAIKHLLDSQLSDLQANYNRKQSILNLYLSIKSSSQYGTTEAEPT</sequence>
<dbReference type="KEGG" id="pmaw:MACH26_12930"/>
<accession>A0AA48HNI2</accession>
<evidence type="ECO:0000259" key="3">
    <source>
        <dbReference type="PROSITE" id="PS50110"/>
    </source>
</evidence>
<proteinExistence type="predicted"/>
<dbReference type="Pfam" id="PF00072">
    <property type="entry name" value="Response_reg"/>
    <property type="match status" value="1"/>
</dbReference>
<organism evidence="4 5">
    <name type="scientific">Planctobacterium marinum</name>
    <dbReference type="NCBI Taxonomy" id="1631968"/>
    <lineage>
        <taxon>Bacteria</taxon>
        <taxon>Pseudomonadati</taxon>
        <taxon>Pseudomonadota</taxon>
        <taxon>Gammaproteobacteria</taxon>
        <taxon>Alteromonadales</taxon>
        <taxon>Alteromonadaceae</taxon>
        <taxon>Planctobacterium</taxon>
    </lineage>
</organism>
<dbReference type="InterPro" id="IPR011006">
    <property type="entry name" value="CheY-like_superfamily"/>
</dbReference>
<reference evidence="4" key="1">
    <citation type="submission" date="2023-01" db="EMBL/GenBank/DDBJ databases">
        <title>Complete genome sequence of Planctobacterium marinum strain Dej080120_11.</title>
        <authorList>
            <person name="Ueki S."/>
            <person name="Maruyama F."/>
        </authorList>
    </citation>
    <scope>NUCLEOTIDE SEQUENCE</scope>
    <source>
        <strain evidence="4">Dej080120_11</strain>
    </source>
</reference>
<dbReference type="RefSeq" id="WP_338291763.1">
    <property type="nucleotide sequence ID" value="NZ_AP027272.1"/>
</dbReference>
<dbReference type="InterPro" id="IPR001789">
    <property type="entry name" value="Sig_transdc_resp-reg_receiver"/>
</dbReference>
<dbReference type="Gene3D" id="3.40.50.2300">
    <property type="match status" value="1"/>
</dbReference>
<feature type="modified residue" description="4-aspartylphosphate" evidence="2">
    <location>
        <position position="58"/>
    </location>
</feature>
<name>A0AA48HNI2_9ALTE</name>
<evidence type="ECO:0000256" key="2">
    <source>
        <dbReference type="PROSITE-ProRule" id="PRU00169"/>
    </source>
</evidence>
<gene>
    <name evidence="4" type="ORF">MACH26_12930</name>
</gene>
<dbReference type="PANTHER" id="PTHR44591:SF3">
    <property type="entry name" value="RESPONSE REGULATORY DOMAIN-CONTAINING PROTEIN"/>
    <property type="match status" value="1"/>
</dbReference>
<dbReference type="InterPro" id="IPR050595">
    <property type="entry name" value="Bact_response_regulator"/>
</dbReference>
<evidence type="ECO:0000313" key="5">
    <source>
        <dbReference type="Proteomes" id="UP001333710"/>
    </source>
</evidence>
<keyword evidence="1 2" id="KW-0597">Phosphoprotein</keyword>